<feature type="domain" description="N-acetyltransferase" evidence="3">
    <location>
        <begin position="2"/>
        <end position="165"/>
    </location>
</feature>
<dbReference type="EMBL" id="FQUX01000005">
    <property type="protein sequence ID" value="SHF56298.1"/>
    <property type="molecule type" value="Genomic_DNA"/>
</dbReference>
<evidence type="ECO:0000259" key="3">
    <source>
        <dbReference type="PROSITE" id="PS51186"/>
    </source>
</evidence>
<organism evidence="4 5">
    <name type="scientific">Arenibacter palladensis</name>
    <dbReference type="NCBI Taxonomy" id="237373"/>
    <lineage>
        <taxon>Bacteria</taxon>
        <taxon>Pseudomonadati</taxon>
        <taxon>Bacteroidota</taxon>
        <taxon>Flavobacteriia</taxon>
        <taxon>Flavobacteriales</taxon>
        <taxon>Flavobacteriaceae</taxon>
        <taxon>Arenibacter</taxon>
    </lineage>
</organism>
<keyword evidence="2" id="KW-0012">Acyltransferase</keyword>
<evidence type="ECO:0000256" key="2">
    <source>
        <dbReference type="ARBA" id="ARBA00023315"/>
    </source>
</evidence>
<dbReference type="Proteomes" id="UP000184406">
    <property type="component" value="Unassembled WGS sequence"/>
</dbReference>
<dbReference type="AlphaFoldDB" id="A0A1M5CNK8"/>
<dbReference type="Gene3D" id="3.40.630.30">
    <property type="match status" value="1"/>
</dbReference>
<dbReference type="SUPFAM" id="SSF55729">
    <property type="entry name" value="Acyl-CoA N-acyltransferases (Nat)"/>
    <property type="match status" value="1"/>
</dbReference>
<dbReference type="Pfam" id="PF00583">
    <property type="entry name" value="Acetyltransf_1"/>
    <property type="match status" value="1"/>
</dbReference>
<evidence type="ECO:0000256" key="1">
    <source>
        <dbReference type="ARBA" id="ARBA00022679"/>
    </source>
</evidence>
<keyword evidence="5" id="KW-1185">Reference proteome</keyword>
<dbReference type="InterPro" id="IPR000182">
    <property type="entry name" value="GNAT_dom"/>
</dbReference>
<dbReference type="InterPro" id="IPR050832">
    <property type="entry name" value="Bact_Acetyltransf"/>
</dbReference>
<evidence type="ECO:0000313" key="4">
    <source>
        <dbReference type="EMBL" id="SHF56298.1"/>
    </source>
</evidence>
<dbReference type="OrthoDB" id="5292888at2"/>
<accession>A0A1M5CNK8</accession>
<sequence length="175" mass="19846">MLTYRQAKAGDYLEIAKLHVKNWQQHYRGDFSDHFLDVEAALEREEVWKDRLRNPSPNQVVLVAEQDGEICGFACAFLEDDAEHGTLLDNLHVLMTVKGKGIGRHLMGMVAQEALKKNPKGKLYLWVLKNNTSAMAFYERLGGVNFETVVGNDIGDQEVLKCRVTWGSLKELARL</sequence>
<keyword evidence="1 4" id="KW-0808">Transferase</keyword>
<evidence type="ECO:0000313" key="5">
    <source>
        <dbReference type="Proteomes" id="UP000184406"/>
    </source>
</evidence>
<proteinExistence type="predicted"/>
<protein>
    <submittedName>
        <fullName evidence="4">Predicted N-acetyltransferase YhbS</fullName>
    </submittedName>
</protein>
<dbReference type="CDD" id="cd04301">
    <property type="entry name" value="NAT_SF"/>
    <property type="match status" value="1"/>
</dbReference>
<dbReference type="PANTHER" id="PTHR43877:SF1">
    <property type="entry name" value="ACETYLTRANSFERASE"/>
    <property type="match status" value="1"/>
</dbReference>
<gene>
    <name evidence="4" type="ORF">SAMN03080594_105128</name>
</gene>
<reference evidence="5" key="1">
    <citation type="submission" date="2016-11" db="EMBL/GenBank/DDBJ databases">
        <authorList>
            <person name="Varghese N."/>
            <person name="Submissions S."/>
        </authorList>
    </citation>
    <scope>NUCLEOTIDE SEQUENCE [LARGE SCALE GENOMIC DNA]</scope>
    <source>
        <strain evidence="5">DSM 17539</strain>
    </source>
</reference>
<dbReference type="InterPro" id="IPR016181">
    <property type="entry name" value="Acyl_CoA_acyltransferase"/>
</dbReference>
<name>A0A1M5CNK8_9FLAO</name>
<dbReference type="PROSITE" id="PS51186">
    <property type="entry name" value="GNAT"/>
    <property type="match status" value="1"/>
</dbReference>
<dbReference type="PANTHER" id="PTHR43877">
    <property type="entry name" value="AMINOALKYLPHOSPHONATE N-ACETYLTRANSFERASE-RELATED-RELATED"/>
    <property type="match status" value="1"/>
</dbReference>
<dbReference type="RefSeq" id="WP_072862968.1">
    <property type="nucleotide sequence ID" value="NZ_FQUX01000005.1"/>
</dbReference>
<dbReference type="GO" id="GO:0016747">
    <property type="term" value="F:acyltransferase activity, transferring groups other than amino-acyl groups"/>
    <property type="evidence" value="ECO:0007669"/>
    <property type="project" value="InterPro"/>
</dbReference>